<dbReference type="Gene3D" id="3.40.190.150">
    <property type="entry name" value="Bordetella uptake gene, domain 1"/>
    <property type="match status" value="1"/>
</dbReference>
<keyword evidence="4" id="KW-1185">Reference proteome</keyword>
<comment type="caution">
    <text evidence="3">The sequence shown here is derived from an EMBL/GenBank/DDBJ whole genome shotgun (WGS) entry which is preliminary data.</text>
</comment>
<organism evidence="3 4">
    <name type="scientific">Alkalicoccobacillus porphyridii</name>
    <dbReference type="NCBI Taxonomy" id="2597270"/>
    <lineage>
        <taxon>Bacteria</taxon>
        <taxon>Bacillati</taxon>
        <taxon>Bacillota</taxon>
        <taxon>Bacilli</taxon>
        <taxon>Bacillales</taxon>
        <taxon>Bacillaceae</taxon>
        <taxon>Alkalicoccobacillus</taxon>
    </lineage>
</organism>
<accession>A0A554A3Y5</accession>
<sequence length="343" mass="37165">MMKKIALTLVSIIFLAGCQDSSNPEETEAIDTDVEESESVSSGAFPTRNIRFVVPYEAGGGSDVTARKLVEIISKQDLLPGADPIVVNLPGSNTRSGLGEVLNATPDGHTVLLHHSSLNSMNALDMIDISHDDFQIVSQIAESPLLLVGSGDSDMKTFQEYVDAARENPRSVRVGLPGLGPVSHLAYEYFTRVVDINEEFAIVPYTGGAGATTALMGGQVDMRMSATLDAVNYAESGDIIPLVTTSYEKHPHPLLSDAASMKDLGIDFDLNLMYGVYAPKGVPEDRLELLASAIEEAVNSEEFADFGERMGMEPLYRDAEEYAEYHDRHQAIFDDIASDVQTE</sequence>
<reference evidence="3 4" key="1">
    <citation type="submission" date="2019-07" db="EMBL/GenBank/DDBJ databases">
        <authorList>
            <person name="Park Y.J."/>
            <person name="Jeong S.E."/>
            <person name="Jung H.S."/>
        </authorList>
    </citation>
    <scope>NUCLEOTIDE SEQUENCE [LARGE SCALE GENOMIC DNA]</scope>
    <source>
        <strain evidence="4">P16(2019)</strain>
    </source>
</reference>
<feature type="region of interest" description="Disordered" evidence="2">
    <location>
        <begin position="22"/>
        <end position="42"/>
    </location>
</feature>
<protein>
    <submittedName>
        <fullName evidence="3">Tripartite tricarboxylate transporter substrate binding protein</fullName>
    </submittedName>
</protein>
<name>A0A554A3Y5_9BACI</name>
<dbReference type="SUPFAM" id="SSF53850">
    <property type="entry name" value="Periplasmic binding protein-like II"/>
    <property type="match status" value="1"/>
</dbReference>
<evidence type="ECO:0000313" key="4">
    <source>
        <dbReference type="Proteomes" id="UP000318521"/>
    </source>
</evidence>
<dbReference type="PANTHER" id="PTHR42928">
    <property type="entry name" value="TRICARBOXYLATE-BINDING PROTEIN"/>
    <property type="match status" value="1"/>
</dbReference>
<comment type="similarity">
    <text evidence="1">Belongs to the UPF0065 (bug) family.</text>
</comment>
<dbReference type="EMBL" id="VLXZ01000001">
    <property type="protein sequence ID" value="TSB48400.1"/>
    <property type="molecule type" value="Genomic_DNA"/>
</dbReference>
<feature type="compositionally biased region" description="Acidic residues" evidence="2">
    <location>
        <begin position="23"/>
        <end position="38"/>
    </location>
</feature>
<dbReference type="OrthoDB" id="8881899at2"/>
<evidence type="ECO:0000313" key="3">
    <source>
        <dbReference type="EMBL" id="TSB48400.1"/>
    </source>
</evidence>
<dbReference type="PIRSF" id="PIRSF017082">
    <property type="entry name" value="YflP"/>
    <property type="match status" value="1"/>
</dbReference>
<dbReference type="PANTHER" id="PTHR42928:SF5">
    <property type="entry name" value="BLR1237 PROTEIN"/>
    <property type="match status" value="1"/>
</dbReference>
<evidence type="ECO:0000256" key="1">
    <source>
        <dbReference type="ARBA" id="ARBA00006987"/>
    </source>
</evidence>
<dbReference type="Gene3D" id="3.40.190.10">
    <property type="entry name" value="Periplasmic binding protein-like II"/>
    <property type="match status" value="1"/>
</dbReference>
<dbReference type="InterPro" id="IPR042100">
    <property type="entry name" value="Bug_dom1"/>
</dbReference>
<gene>
    <name evidence="3" type="ORF">FN960_02270</name>
</gene>
<dbReference type="RefSeq" id="WP_143846745.1">
    <property type="nucleotide sequence ID" value="NZ_VLXZ01000001.1"/>
</dbReference>
<dbReference type="CDD" id="cd07012">
    <property type="entry name" value="PBP2_Bug_TTT"/>
    <property type="match status" value="1"/>
</dbReference>
<dbReference type="Proteomes" id="UP000318521">
    <property type="component" value="Unassembled WGS sequence"/>
</dbReference>
<evidence type="ECO:0000256" key="2">
    <source>
        <dbReference type="SAM" id="MobiDB-lite"/>
    </source>
</evidence>
<dbReference type="InterPro" id="IPR005064">
    <property type="entry name" value="BUG"/>
</dbReference>
<proteinExistence type="inferred from homology"/>
<dbReference type="AlphaFoldDB" id="A0A554A3Y5"/>
<dbReference type="PROSITE" id="PS51257">
    <property type="entry name" value="PROKAR_LIPOPROTEIN"/>
    <property type="match status" value="1"/>
</dbReference>
<dbReference type="Pfam" id="PF03401">
    <property type="entry name" value="TctC"/>
    <property type="match status" value="1"/>
</dbReference>